<keyword evidence="2" id="KW-1185">Reference proteome</keyword>
<reference evidence="1" key="1">
    <citation type="submission" date="2020-05" db="EMBL/GenBank/DDBJ databases">
        <title>Phylogenomic resolution of chytrid fungi.</title>
        <authorList>
            <person name="Stajich J.E."/>
            <person name="Amses K."/>
            <person name="Simmons R."/>
            <person name="Seto K."/>
            <person name="Myers J."/>
            <person name="Bonds A."/>
            <person name="Quandt C.A."/>
            <person name="Barry K."/>
            <person name="Liu P."/>
            <person name="Grigoriev I."/>
            <person name="Longcore J.E."/>
            <person name="James T.Y."/>
        </authorList>
    </citation>
    <scope>NUCLEOTIDE SEQUENCE</scope>
    <source>
        <strain evidence="1">JEL0476</strain>
    </source>
</reference>
<proteinExistence type="predicted"/>
<sequence>MFRFSKNTSCCSKCHSEDFKVAFDFSFLIFDGTGYLSLKVDSIDAVKNFEEKIYFEILEKIGVRNVPKGNNIFEPLDGVNFDFCVELIALEGEEKLYKLFNTVIYSDFLEELE</sequence>
<protein>
    <submittedName>
        <fullName evidence="1">Uncharacterized protein</fullName>
    </submittedName>
</protein>
<organism evidence="1 2">
    <name type="scientific">Clydaea vesicula</name>
    <dbReference type="NCBI Taxonomy" id="447962"/>
    <lineage>
        <taxon>Eukaryota</taxon>
        <taxon>Fungi</taxon>
        <taxon>Fungi incertae sedis</taxon>
        <taxon>Chytridiomycota</taxon>
        <taxon>Chytridiomycota incertae sedis</taxon>
        <taxon>Chytridiomycetes</taxon>
        <taxon>Lobulomycetales</taxon>
        <taxon>Lobulomycetaceae</taxon>
        <taxon>Clydaea</taxon>
    </lineage>
</organism>
<dbReference type="EMBL" id="JADGJW010000173">
    <property type="protein sequence ID" value="KAJ3222494.1"/>
    <property type="molecule type" value="Genomic_DNA"/>
</dbReference>
<dbReference type="AlphaFoldDB" id="A0AAD5U5U2"/>
<name>A0AAD5U5U2_9FUNG</name>
<gene>
    <name evidence="1" type="ORF">HK099_002248</name>
</gene>
<evidence type="ECO:0000313" key="2">
    <source>
        <dbReference type="Proteomes" id="UP001211065"/>
    </source>
</evidence>
<dbReference type="Proteomes" id="UP001211065">
    <property type="component" value="Unassembled WGS sequence"/>
</dbReference>
<evidence type="ECO:0000313" key="1">
    <source>
        <dbReference type="EMBL" id="KAJ3222494.1"/>
    </source>
</evidence>
<accession>A0AAD5U5U2</accession>
<comment type="caution">
    <text evidence="1">The sequence shown here is derived from an EMBL/GenBank/DDBJ whole genome shotgun (WGS) entry which is preliminary data.</text>
</comment>